<gene>
    <name evidence="1" type="ordered locus">Dsui_0172</name>
</gene>
<dbReference type="KEGG" id="dsu:Dsui_0172"/>
<organism evidence="1 2">
    <name type="scientific">Azospira oryzae (strain ATCC BAA-33 / DSM 13638 / PS)</name>
    <name type="common">Dechlorosoma suillum</name>
    <dbReference type="NCBI Taxonomy" id="640081"/>
    <lineage>
        <taxon>Bacteria</taxon>
        <taxon>Pseudomonadati</taxon>
        <taxon>Pseudomonadota</taxon>
        <taxon>Betaproteobacteria</taxon>
        <taxon>Rhodocyclales</taxon>
        <taxon>Rhodocyclaceae</taxon>
        <taxon>Azospira</taxon>
    </lineage>
</organism>
<evidence type="ECO:0000313" key="2">
    <source>
        <dbReference type="Proteomes" id="UP000005633"/>
    </source>
</evidence>
<proteinExistence type="predicted"/>
<dbReference type="Proteomes" id="UP000005633">
    <property type="component" value="Chromosome"/>
</dbReference>
<dbReference type="eggNOG" id="ENOG5032T0P">
    <property type="taxonomic scope" value="Bacteria"/>
</dbReference>
<dbReference type="OrthoDB" id="72471at2"/>
<dbReference type="STRING" id="640081.Dsui_0172"/>
<protein>
    <recommendedName>
        <fullName evidence="3">ASCH domain-containing protein</fullName>
    </recommendedName>
</protein>
<dbReference type="HOGENOM" id="CLU_077247_0_0_4"/>
<sequence length="224" mass="25285">MKERPILFSGPMVRAILEGRKTQTRRAVKPQPEINSAGNLSGEWLNRPLAGLLLPKLQDIAIHCPYGQSGDRLWVREACIGEELESGLDGVRYPADNAFVPIENTERAAINWLTLHTYRGHSGHPVGPQVPSIHMPRWASRILLEITGVRVERLQDITPADCVEEGYVSAPVEPYQSEELVALDWYRHLWESINGLGSWAANPWVWVVEFRTCKTQTETIEVTK</sequence>
<evidence type="ECO:0000313" key="1">
    <source>
        <dbReference type="EMBL" id="AEV24592.1"/>
    </source>
</evidence>
<reference evidence="1 2" key="1">
    <citation type="journal article" date="2012" name="J. Bacteriol.">
        <title>Complete genome sequence of the anaerobic perchlorate-reducing bacterium Azospira suillum strain PS.</title>
        <authorList>
            <person name="Byrne-Bailey K.G."/>
            <person name="Coates J.D."/>
        </authorList>
    </citation>
    <scope>NUCLEOTIDE SEQUENCE [LARGE SCALE GENOMIC DNA]</scope>
    <source>
        <strain evidence="2">ATCC BAA-33 / DSM 13638 / PS</strain>
    </source>
</reference>
<evidence type="ECO:0008006" key="3">
    <source>
        <dbReference type="Google" id="ProtNLM"/>
    </source>
</evidence>
<name>G8QM76_AZOOP</name>
<dbReference type="EMBL" id="CP003153">
    <property type="protein sequence ID" value="AEV24592.1"/>
    <property type="molecule type" value="Genomic_DNA"/>
</dbReference>
<dbReference type="AlphaFoldDB" id="G8QM76"/>
<accession>G8QM76</accession>
<dbReference type="RefSeq" id="WP_014235294.1">
    <property type="nucleotide sequence ID" value="NC_016616.1"/>
</dbReference>